<evidence type="ECO:0000259" key="4">
    <source>
        <dbReference type="Pfam" id="PF02872"/>
    </source>
</evidence>
<comment type="similarity">
    <text evidence="2">Belongs to the 5'-nucleotidase family.</text>
</comment>
<proteinExistence type="inferred from homology"/>
<evidence type="ECO:0000256" key="1">
    <source>
        <dbReference type="ARBA" id="ARBA00022729"/>
    </source>
</evidence>
<organism evidence="5 6">
    <name type="scientific">Ruegeria marina</name>
    <dbReference type="NCBI Taxonomy" id="639004"/>
    <lineage>
        <taxon>Bacteria</taxon>
        <taxon>Pseudomonadati</taxon>
        <taxon>Pseudomonadota</taxon>
        <taxon>Alphaproteobacteria</taxon>
        <taxon>Rhodobacterales</taxon>
        <taxon>Roseobacteraceae</taxon>
        <taxon>Ruegeria</taxon>
    </lineage>
</organism>
<keyword evidence="2" id="KW-0547">Nucleotide-binding</keyword>
<feature type="domain" description="5'-Nucleotidase C-terminal" evidence="4">
    <location>
        <begin position="378"/>
        <end position="511"/>
    </location>
</feature>
<evidence type="ECO:0000256" key="2">
    <source>
        <dbReference type="RuleBase" id="RU362119"/>
    </source>
</evidence>
<dbReference type="PRINTS" id="PR01607">
    <property type="entry name" value="APYRASEFAMLY"/>
</dbReference>
<evidence type="ECO:0000313" key="6">
    <source>
        <dbReference type="Proteomes" id="UP000199628"/>
    </source>
</evidence>
<keyword evidence="2" id="KW-0378">Hydrolase</keyword>
<feature type="domain" description="Calcineurin-like phosphoesterase" evidence="3">
    <location>
        <begin position="18"/>
        <end position="223"/>
    </location>
</feature>
<dbReference type="STRING" id="639004.SAMN04488239_11444"/>
<dbReference type="AlphaFoldDB" id="A0A1G7AB20"/>
<gene>
    <name evidence="5" type="ORF">SAMN04488239_11444</name>
</gene>
<dbReference type="GO" id="GO:0009166">
    <property type="term" value="P:nucleotide catabolic process"/>
    <property type="evidence" value="ECO:0007669"/>
    <property type="project" value="InterPro"/>
</dbReference>
<keyword evidence="1" id="KW-0732">Signal</keyword>
<dbReference type="Pfam" id="PF02872">
    <property type="entry name" value="5_nucleotid_C"/>
    <property type="match status" value="1"/>
</dbReference>
<dbReference type="PANTHER" id="PTHR11575:SF6">
    <property type="entry name" value="2',3'-CYCLIC-NUCLEOTIDE 2'-PHOSPHODIESTERASE_3'-NUCLEOTIDASE"/>
    <property type="match status" value="1"/>
</dbReference>
<dbReference type="InterPro" id="IPR006179">
    <property type="entry name" value="5_nucleotidase/apyrase"/>
</dbReference>
<dbReference type="GO" id="GO:0000166">
    <property type="term" value="F:nucleotide binding"/>
    <property type="evidence" value="ECO:0007669"/>
    <property type="project" value="UniProtKB-KW"/>
</dbReference>
<name>A0A1G7AB20_9RHOB</name>
<dbReference type="EMBL" id="FMZV01000014">
    <property type="protein sequence ID" value="SDE11245.1"/>
    <property type="molecule type" value="Genomic_DNA"/>
</dbReference>
<accession>A0A1G7AB20</accession>
<dbReference type="Pfam" id="PF00149">
    <property type="entry name" value="Metallophos"/>
    <property type="match status" value="1"/>
</dbReference>
<reference evidence="6" key="1">
    <citation type="submission" date="2016-10" db="EMBL/GenBank/DDBJ databases">
        <authorList>
            <person name="Varghese N."/>
            <person name="Submissions S."/>
        </authorList>
    </citation>
    <scope>NUCLEOTIDE SEQUENCE [LARGE SCALE GENOMIC DNA]</scope>
    <source>
        <strain evidence="6">CGMCC 1.9108</strain>
    </source>
</reference>
<dbReference type="InterPro" id="IPR036907">
    <property type="entry name" value="5'-Nucleotdase_C_sf"/>
</dbReference>
<evidence type="ECO:0000313" key="5">
    <source>
        <dbReference type="EMBL" id="SDE11245.1"/>
    </source>
</evidence>
<dbReference type="InterPro" id="IPR029052">
    <property type="entry name" value="Metallo-depent_PP-like"/>
</dbReference>
<dbReference type="SUPFAM" id="SSF55816">
    <property type="entry name" value="5'-nucleotidase (syn. UDP-sugar hydrolase), C-terminal domain"/>
    <property type="match status" value="1"/>
</dbReference>
<dbReference type="InterPro" id="IPR004843">
    <property type="entry name" value="Calcineurin-like_PHP"/>
</dbReference>
<evidence type="ECO:0000259" key="3">
    <source>
        <dbReference type="Pfam" id="PF00149"/>
    </source>
</evidence>
<protein>
    <submittedName>
        <fullName evidence="5">2',3'-cyclic-nucleotide 2'-phosphodiesterase / 3'-nucleotidase</fullName>
    </submittedName>
</protein>
<dbReference type="Gene3D" id="3.90.780.10">
    <property type="entry name" value="5'-Nucleotidase, C-terminal domain"/>
    <property type="match status" value="1"/>
</dbReference>
<dbReference type="PANTHER" id="PTHR11575">
    <property type="entry name" value="5'-NUCLEOTIDASE-RELATED"/>
    <property type="match status" value="1"/>
</dbReference>
<dbReference type="Gene3D" id="3.60.21.10">
    <property type="match status" value="1"/>
</dbReference>
<dbReference type="GO" id="GO:0016787">
    <property type="term" value="F:hydrolase activity"/>
    <property type="evidence" value="ECO:0007669"/>
    <property type="project" value="UniProtKB-KW"/>
</dbReference>
<dbReference type="InterPro" id="IPR008334">
    <property type="entry name" value="5'-Nucleotdase_C"/>
</dbReference>
<sequence length="594" mass="64049">MQLTGFDYYADRPETGSGLTRLATLINLARSEPGVDLAVLLDNGDSLQGTPMGDVFHEVTDLPHPLISAFDHLRYDAIGLGNHDFDFGLDALGRVLAQAPCPVVCSNALLLTGKCPWSETLVLKRVLNVGGESHSLAIGLVAVLPPQTAQWNAHHLDGKVKIADIVETVRIKSAQLKAQGSHLVVVLAHSGLGETCEKPHQENAVIPLAALDTVDAIVAGHTHLRFPATSGDMRPHVAAEQGMIHGKPVVMPGQFGSHLGVIDLDILPNHESGWKIARATASLRSVDDRTPHAKDLLSLLSPAHEATRQAANRPAGHSGQELHSYFCFAAPDRVLAKVAAAQAAATRSFLQGKPEATLPLLSAASPLKAGGRSGPGHYTHVPAGDLTLRHVSDLYMFPNELRAVVATGAVLREWLEMAAGVFCRIDGGSRDYLLLNDAMPGHNFDVLHGLSYEIDLSVSARYDHDGAVVHPQNHRIRDLTWNDEPVRDDQRFVVALNNYRANGGGHYRMLASAKALGLPTLSIRSALCDYLSGRLPRDPLEDAPPPWRFSPQPGHSAVLRTSPRARDHVADLPDRRTTDLGVDDQGFLCLKLDL</sequence>
<dbReference type="GO" id="GO:0030288">
    <property type="term" value="C:outer membrane-bounded periplasmic space"/>
    <property type="evidence" value="ECO:0007669"/>
    <property type="project" value="TreeGrafter"/>
</dbReference>
<dbReference type="Proteomes" id="UP000199628">
    <property type="component" value="Unassembled WGS sequence"/>
</dbReference>
<keyword evidence="6" id="KW-1185">Reference proteome</keyword>
<dbReference type="SUPFAM" id="SSF56300">
    <property type="entry name" value="Metallo-dependent phosphatases"/>
    <property type="match status" value="1"/>
</dbReference>